<evidence type="ECO:0000256" key="2">
    <source>
        <dbReference type="ARBA" id="ARBA00022448"/>
    </source>
</evidence>
<name>A0ABQ9E097_TEGGR</name>
<keyword evidence="4 11" id="KW-0812">Transmembrane</keyword>
<evidence type="ECO:0000256" key="7">
    <source>
        <dbReference type="ARBA" id="ARBA00023065"/>
    </source>
</evidence>
<reference evidence="13 14" key="1">
    <citation type="submission" date="2022-12" db="EMBL/GenBank/DDBJ databases">
        <title>Chromosome-level genome of Tegillarca granosa.</title>
        <authorList>
            <person name="Kim J."/>
        </authorList>
    </citation>
    <scope>NUCLEOTIDE SEQUENCE [LARGE SCALE GENOMIC DNA]</scope>
    <source>
        <strain evidence="13">Teg-2019</strain>
        <tissue evidence="13">Adductor muscle</tissue>
    </source>
</reference>
<keyword evidence="8 12" id="KW-0472">Membrane</keyword>
<evidence type="ECO:0000313" key="13">
    <source>
        <dbReference type="EMBL" id="KAJ8298909.1"/>
    </source>
</evidence>
<dbReference type="Gene3D" id="1.10.287.820">
    <property type="entry name" value="Acid-sensing ion channel domain"/>
    <property type="match status" value="1"/>
</dbReference>
<keyword evidence="6" id="KW-0915">Sodium</keyword>
<dbReference type="PANTHER" id="PTHR11690">
    <property type="entry name" value="AMILORIDE-SENSITIVE SODIUM CHANNEL-RELATED"/>
    <property type="match status" value="1"/>
</dbReference>
<evidence type="ECO:0000256" key="8">
    <source>
        <dbReference type="ARBA" id="ARBA00023136"/>
    </source>
</evidence>
<dbReference type="PRINTS" id="PR01078">
    <property type="entry name" value="AMINACHANNEL"/>
</dbReference>
<comment type="caution">
    <text evidence="13">The sequence shown here is derived from an EMBL/GenBank/DDBJ whole genome shotgun (WGS) entry which is preliminary data.</text>
</comment>
<keyword evidence="2 11" id="KW-0813">Transport</keyword>
<dbReference type="Pfam" id="PF00858">
    <property type="entry name" value="ASC"/>
    <property type="match status" value="1"/>
</dbReference>
<keyword evidence="3 11" id="KW-0894">Sodium channel</keyword>
<evidence type="ECO:0000256" key="10">
    <source>
        <dbReference type="ARBA" id="ARBA00023303"/>
    </source>
</evidence>
<dbReference type="InterPro" id="IPR001873">
    <property type="entry name" value="ENaC"/>
</dbReference>
<comment type="similarity">
    <text evidence="11">Belongs to the amiloride-sensitive sodium channel (TC 1.A.6) family.</text>
</comment>
<evidence type="ECO:0000313" key="14">
    <source>
        <dbReference type="Proteomes" id="UP001217089"/>
    </source>
</evidence>
<dbReference type="EMBL" id="JARBDR010000921">
    <property type="protein sequence ID" value="KAJ8298909.1"/>
    <property type="molecule type" value="Genomic_DNA"/>
</dbReference>
<protein>
    <submittedName>
        <fullName evidence="13">Uncharacterized protein</fullName>
    </submittedName>
</protein>
<keyword evidence="14" id="KW-1185">Reference proteome</keyword>
<proteinExistence type="inferred from homology"/>
<feature type="transmembrane region" description="Helical" evidence="12">
    <location>
        <begin position="484"/>
        <end position="510"/>
    </location>
</feature>
<keyword evidence="10 11" id="KW-0407">Ion channel</keyword>
<dbReference type="PANTHER" id="PTHR11690:SF296">
    <property type="entry name" value="DEGENERIN-LIKE PROTEIN DEL-10"/>
    <property type="match status" value="1"/>
</dbReference>
<keyword evidence="9 11" id="KW-0739">Sodium transport</keyword>
<feature type="transmembrane region" description="Helical" evidence="12">
    <location>
        <begin position="119"/>
        <end position="144"/>
    </location>
</feature>
<accession>A0ABQ9E097</accession>
<evidence type="ECO:0000256" key="6">
    <source>
        <dbReference type="ARBA" id="ARBA00023053"/>
    </source>
</evidence>
<keyword evidence="5 12" id="KW-1133">Transmembrane helix</keyword>
<evidence type="ECO:0000256" key="12">
    <source>
        <dbReference type="SAM" id="Phobius"/>
    </source>
</evidence>
<evidence type="ECO:0000256" key="11">
    <source>
        <dbReference type="RuleBase" id="RU000679"/>
    </source>
</evidence>
<keyword evidence="7 11" id="KW-0406">Ion transport</keyword>
<sequence>MKKIEVKPFGRQTFDDTGLKNVKSKMKHTVTKIGSTKTNAKPTNVDPFAVKVIDDMYTKTNMFSNTEIKKDLEKNDEELQQPNPDDQDIRKLWRDFMEDTSMHGIKHVNQHQQYKLRRIIWLIAVIGMGSFMAYSLWTLFAAYVKYPTMSNINFEFVDELPYPAVTICNVSPYKKSALNGDAVLDYYFLTISRMASFVTPLDYSNPMYADYNKPLDESWLQNISLTIDDMFLYCIESNTNAPCRERLTPYITEAGLCYTYNSYEYGKRHGNMKTSLTGSNSAPTFYIHINQDQYVYNQDLAAGIKVVLHDPSEEPDVYKYLPAPYKATANEYCIDTKGSDFVNPLKYQQVYSRYGCVRECKRDFIVSKCGCRSFLDHGNETICSLAVYHLCYLNNSAQFASNATLQAQCKCKLECEFTKYDAAVSSTYFPATVYTNILNEMGLTNHRTDWVEVRIFFDTLSYLSIQQIPEYTPEMLVGVIGGQMGIFLGASLLTLSELIEFIILSTYVLAKKMSWSRKGSKKQNT</sequence>
<evidence type="ECO:0000256" key="5">
    <source>
        <dbReference type="ARBA" id="ARBA00022989"/>
    </source>
</evidence>
<evidence type="ECO:0000256" key="4">
    <source>
        <dbReference type="ARBA" id="ARBA00022692"/>
    </source>
</evidence>
<dbReference type="Gene3D" id="2.60.470.10">
    <property type="entry name" value="Acid-sensing ion channels like domains"/>
    <property type="match status" value="1"/>
</dbReference>
<evidence type="ECO:0000256" key="3">
    <source>
        <dbReference type="ARBA" id="ARBA00022461"/>
    </source>
</evidence>
<evidence type="ECO:0000256" key="9">
    <source>
        <dbReference type="ARBA" id="ARBA00023201"/>
    </source>
</evidence>
<comment type="subcellular location">
    <subcellularLocation>
        <location evidence="1">Membrane</location>
        <topology evidence="1">Multi-pass membrane protein</topology>
    </subcellularLocation>
</comment>
<gene>
    <name evidence="13" type="ORF">KUTeg_022969</name>
</gene>
<evidence type="ECO:0000256" key="1">
    <source>
        <dbReference type="ARBA" id="ARBA00004141"/>
    </source>
</evidence>
<organism evidence="13 14">
    <name type="scientific">Tegillarca granosa</name>
    <name type="common">Malaysian cockle</name>
    <name type="synonym">Anadara granosa</name>
    <dbReference type="NCBI Taxonomy" id="220873"/>
    <lineage>
        <taxon>Eukaryota</taxon>
        <taxon>Metazoa</taxon>
        <taxon>Spiralia</taxon>
        <taxon>Lophotrochozoa</taxon>
        <taxon>Mollusca</taxon>
        <taxon>Bivalvia</taxon>
        <taxon>Autobranchia</taxon>
        <taxon>Pteriomorphia</taxon>
        <taxon>Arcoida</taxon>
        <taxon>Arcoidea</taxon>
        <taxon>Arcidae</taxon>
        <taxon>Tegillarca</taxon>
    </lineage>
</organism>
<dbReference type="Proteomes" id="UP001217089">
    <property type="component" value="Unassembled WGS sequence"/>
</dbReference>